<feature type="region of interest" description="Disordered" evidence="1">
    <location>
        <begin position="54"/>
        <end position="142"/>
    </location>
</feature>
<dbReference type="InterPro" id="IPR011723">
    <property type="entry name" value="Znf/thioredoxin_put"/>
</dbReference>
<accession>A0ABY8SNW7</accession>
<dbReference type="Pfam" id="PF13719">
    <property type="entry name" value="Zn_ribbon_5"/>
    <property type="match status" value="1"/>
</dbReference>
<reference evidence="3 4" key="1">
    <citation type="submission" date="2023-05" db="EMBL/GenBank/DDBJ databases">
        <authorList>
            <person name="Yin Y."/>
            <person name="Lu Z."/>
        </authorList>
    </citation>
    <scope>NUCLEOTIDE SEQUENCE [LARGE SCALE GENOMIC DNA]</scope>
    <source>
        <strain evidence="3 4">ZM22</strain>
    </source>
</reference>
<protein>
    <submittedName>
        <fullName evidence="3">DUF3426 domain-containing protein</fullName>
    </submittedName>
</protein>
<gene>
    <name evidence="3" type="ORF">QMY55_20160</name>
</gene>
<dbReference type="InterPro" id="IPR021834">
    <property type="entry name" value="DUF3426"/>
</dbReference>
<evidence type="ECO:0000313" key="3">
    <source>
        <dbReference type="EMBL" id="WHS64777.1"/>
    </source>
</evidence>
<feature type="region of interest" description="Disordered" evidence="1">
    <location>
        <begin position="159"/>
        <end position="201"/>
    </location>
</feature>
<evidence type="ECO:0000256" key="1">
    <source>
        <dbReference type="SAM" id="MobiDB-lite"/>
    </source>
</evidence>
<dbReference type="Pfam" id="PF11906">
    <property type="entry name" value="DUF3426"/>
    <property type="match status" value="1"/>
</dbReference>
<name>A0ABY8SNW7_9BURK</name>
<dbReference type="NCBIfam" id="TIGR02098">
    <property type="entry name" value="MJ0042_CXXC"/>
    <property type="match status" value="1"/>
</dbReference>
<feature type="domain" description="Zinc finger/thioredoxin putative" evidence="2">
    <location>
        <begin position="5"/>
        <end position="39"/>
    </location>
</feature>
<feature type="compositionally biased region" description="Low complexity" evidence="1">
    <location>
        <begin position="54"/>
        <end position="71"/>
    </location>
</feature>
<proteinExistence type="predicted"/>
<dbReference type="EMBL" id="CP125947">
    <property type="protein sequence ID" value="WHS64777.1"/>
    <property type="molecule type" value="Genomic_DNA"/>
</dbReference>
<dbReference type="Proteomes" id="UP001240697">
    <property type="component" value="Chromosome"/>
</dbReference>
<evidence type="ECO:0000259" key="2">
    <source>
        <dbReference type="Pfam" id="PF13719"/>
    </source>
</evidence>
<organism evidence="3 4">
    <name type="scientific">Comamonas resistens</name>
    <dbReference type="NCBI Taxonomy" id="3046670"/>
    <lineage>
        <taxon>Bacteria</taxon>
        <taxon>Pseudomonadati</taxon>
        <taxon>Pseudomonadota</taxon>
        <taxon>Betaproteobacteria</taxon>
        <taxon>Burkholderiales</taxon>
        <taxon>Comamonadaceae</taxon>
        <taxon>Comamonas</taxon>
    </lineage>
</organism>
<dbReference type="RefSeq" id="WP_283485888.1">
    <property type="nucleotide sequence ID" value="NZ_CP125947.1"/>
</dbReference>
<sequence length="413" mass="43837">MSQVTRCPSCGTRFKVVADQLRISQGWVRCGMCQSVFDASEDLQSVPDEVLQSAVEQAQAAEASKSSAQVQPEEPDAPSLEADGASQERAESRFDLNSSVPADEAGAVVQSVPADLQAEPEPEVAPVAAGLEPEPPESSFIDHARPLLDEPEAVLEAVESTEASVLAQAEQAPDAAGKSVEASIETAPESVPEQADPPDVDAHAQAVSVLPSPDVDQVRREVDAAQPADDEAAAASSTAALDEPDFVRQARRQAFWHSRGMRVALVLGSVLAAGGMAAQYAWQQRDALAAEYPALAPVLAKACQAAGCELHARREIGDVVISGSGFKQLADAHQYQWSLTLENRSDTPVATPVAELTLTDAQDKPLLRRVVDLKSLGAPEQLQPRQEWSVNVPVRVQDLSASVAGYRALVFYP</sequence>
<keyword evidence="4" id="KW-1185">Reference proteome</keyword>
<evidence type="ECO:0000313" key="4">
    <source>
        <dbReference type="Proteomes" id="UP001240697"/>
    </source>
</evidence>